<accession>A0A1J5SY25</accession>
<comment type="similarity">
    <text evidence="1">Belongs to the HAD-like hydrolase superfamily. S-2-haloalkanoic acid dehalogenase family.</text>
</comment>
<evidence type="ECO:0000256" key="1">
    <source>
        <dbReference type="ARBA" id="ARBA00008106"/>
    </source>
</evidence>
<evidence type="ECO:0000313" key="3">
    <source>
        <dbReference type="EMBL" id="OIR08917.1"/>
    </source>
</evidence>
<dbReference type="PANTHER" id="PTHR43316">
    <property type="entry name" value="HYDROLASE, HALOACID DELAHOGENASE-RELATED"/>
    <property type="match status" value="1"/>
</dbReference>
<proteinExistence type="inferred from homology"/>
<dbReference type="NCBIfam" id="TIGR01428">
    <property type="entry name" value="HAD_type_II"/>
    <property type="match status" value="1"/>
</dbReference>
<dbReference type="Pfam" id="PF00702">
    <property type="entry name" value="Hydrolase"/>
    <property type="match status" value="1"/>
</dbReference>
<dbReference type="InterPro" id="IPR006328">
    <property type="entry name" value="2-HAD"/>
</dbReference>
<dbReference type="AlphaFoldDB" id="A0A1J5SY25"/>
<dbReference type="PANTHER" id="PTHR43316:SF3">
    <property type="entry name" value="HALOACID DEHALOGENASE, TYPE II (AFU_ORTHOLOGUE AFUA_2G07750)-RELATED"/>
    <property type="match status" value="1"/>
</dbReference>
<sequence length="224" mass="24452">MTITLAFDVYGTLIDTQGVISALERLVGNRAAEFSRVWREKQLEYSFRRGLMQNYANFAVCTSNALDYTCACFKLALSVDEKDDLIGLYRLLPAFADVEAGLAQARQAGFRMFAFSNGSAEAVELLLNTAGIGDYFLGIVSVDEIKSYKPNPGVYSHFLRRAGAVGAEAWLISSNPFDVIGAISSGMRAAWLKRSPEAIFDPWGIEPTLTANSLVSLVGQIAQK</sequence>
<dbReference type="SFLD" id="SFLDG01129">
    <property type="entry name" value="C1.5:_HAD__Beta-PGM__Phosphata"/>
    <property type="match status" value="1"/>
</dbReference>
<organism evidence="3">
    <name type="scientific">mine drainage metagenome</name>
    <dbReference type="NCBI Taxonomy" id="410659"/>
    <lineage>
        <taxon>unclassified sequences</taxon>
        <taxon>metagenomes</taxon>
        <taxon>ecological metagenomes</taxon>
    </lineage>
</organism>
<comment type="caution">
    <text evidence="3">The sequence shown here is derived from an EMBL/GenBank/DDBJ whole genome shotgun (WGS) entry which is preliminary data.</text>
</comment>
<name>A0A1J5SY25_9ZZZZ</name>
<dbReference type="EC" id="3.8.1.3" evidence="3"/>
<dbReference type="NCBIfam" id="TIGR01493">
    <property type="entry name" value="HAD-SF-IA-v2"/>
    <property type="match status" value="1"/>
</dbReference>
<dbReference type="SFLD" id="SFLDS00003">
    <property type="entry name" value="Haloacid_Dehalogenase"/>
    <property type="match status" value="1"/>
</dbReference>
<reference evidence="3" key="1">
    <citation type="submission" date="2016-10" db="EMBL/GenBank/DDBJ databases">
        <title>Sequence of Gallionella enrichment culture.</title>
        <authorList>
            <person name="Poehlein A."/>
            <person name="Muehling M."/>
            <person name="Daniel R."/>
        </authorList>
    </citation>
    <scope>NUCLEOTIDE SEQUENCE</scope>
</reference>
<evidence type="ECO:0000256" key="2">
    <source>
        <dbReference type="ARBA" id="ARBA00022801"/>
    </source>
</evidence>
<dbReference type="InterPro" id="IPR051540">
    <property type="entry name" value="S-2-haloacid_dehalogenase"/>
</dbReference>
<dbReference type="CDD" id="cd02588">
    <property type="entry name" value="HAD_L2-DEX"/>
    <property type="match status" value="1"/>
</dbReference>
<protein>
    <submittedName>
        <fullName evidence="3">Haloacetate dehalogenase H-2</fullName>
        <ecNumber evidence="3">3.8.1.3</ecNumber>
    </submittedName>
</protein>
<dbReference type="EMBL" id="MLJW01000029">
    <property type="protein sequence ID" value="OIR08917.1"/>
    <property type="molecule type" value="Genomic_DNA"/>
</dbReference>
<dbReference type="InterPro" id="IPR036412">
    <property type="entry name" value="HAD-like_sf"/>
</dbReference>
<dbReference type="InterPro" id="IPR023214">
    <property type="entry name" value="HAD_sf"/>
</dbReference>
<dbReference type="GO" id="GO:0018785">
    <property type="term" value="F:haloacetate dehalogenase activity"/>
    <property type="evidence" value="ECO:0007669"/>
    <property type="project" value="UniProtKB-EC"/>
</dbReference>
<dbReference type="InterPro" id="IPR006439">
    <property type="entry name" value="HAD-SF_hydro_IA"/>
</dbReference>
<dbReference type="SUPFAM" id="SSF56784">
    <property type="entry name" value="HAD-like"/>
    <property type="match status" value="1"/>
</dbReference>
<dbReference type="PRINTS" id="PR00413">
    <property type="entry name" value="HADHALOGNASE"/>
</dbReference>
<dbReference type="InterPro" id="IPR023198">
    <property type="entry name" value="PGP-like_dom2"/>
</dbReference>
<dbReference type="Gene3D" id="3.40.50.1000">
    <property type="entry name" value="HAD superfamily/HAD-like"/>
    <property type="match status" value="1"/>
</dbReference>
<dbReference type="Gene3D" id="1.10.150.240">
    <property type="entry name" value="Putative phosphatase, domain 2"/>
    <property type="match status" value="1"/>
</dbReference>
<keyword evidence="2 3" id="KW-0378">Hydrolase</keyword>
<gene>
    <name evidence="3" type="primary">dehH2_2</name>
    <name evidence="3" type="ORF">GALL_89110</name>
</gene>